<proteinExistence type="predicted"/>
<feature type="compositionally biased region" description="Low complexity" evidence="1">
    <location>
        <begin position="379"/>
        <end position="399"/>
    </location>
</feature>
<feature type="region of interest" description="Disordered" evidence="1">
    <location>
        <begin position="71"/>
        <end position="429"/>
    </location>
</feature>
<organism evidence="2 3">
    <name type="scientific">Dryococelus australis</name>
    <dbReference type="NCBI Taxonomy" id="614101"/>
    <lineage>
        <taxon>Eukaryota</taxon>
        <taxon>Metazoa</taxon>
        <taxon>Ecdysozoa</taxon>
        <taxon>Arthropoda</taxon>
        <taxon>Hexapoda</taxon>
        <taxon>Insecta</taxon>
        <taxon>Pterygota</taxon>
        <taxon>Neoptera</taxon>
        <taxon>Polyneoptera</taxon>
        <taxon>Phasmatodea</taxon>
        <taxon>Verophasmatodea</taxon>
        <taxon>Anareolatae</taxon>
        <taxon>Phasmatidae</taxon>
        <taxon>Eurycanthinae</taxon>
        <taxon>Dryococelus</taxon>
    </lineage>
</organism>
<protein>
    <submittedName>
        <fullName evidence="2">Uncharacterized protein</fullName>
    </submittedName>
</protein>
<keyword evidence="3" id="KW-1185">Reference proteome</keyword>
<sequence>MPLVSGFYRGSPVLPALSFRCCFILTTLTLIGSQDLDVKSHPNFFTHSSPFPSPKNGLWSRVAVCRYRAGNGGFGGRRKPTKPQQQQPQDELREAESAEGRQETSPSTAKPGFSRSRFGSRPSRGGVSPASTTEHSTSDASSSASSPASTKPVFPERHTPRRRPGLRPSFTTAAPTSEETKSDGEETNEPATASESSPVSTTATIRPAPGGRPRISLGGGNARPLRPGPRINIGGRPRPGAASSTTTAAPPPPAPEASDSGSDEQPAAPEDAAPETSELAHEFDCRVLQEAVSTAAPDALTRLRNRPRLRVTERAPKSTPAPVSGRRNLVSSLLPRRRPQQPQPEAAPADPEPADEEQGETAEESESIEKEETAPPPASEAAPSSESPPEGGRLSSLLAGRRRAGLPRRPGTLFPSSAGRAAPSSKEAA</sequence>
<feature type="compositionally biased region" description="Low complexity" evidence="1">
    <location>
        <begin position="111"/>
        <end position="150"/>
    </location>
</feature>
<feature type="compositionally biased region" description="Basic and acidic residues" evidence="1">
    <location>
        <begin position="90"/>
        <end position="102"/>
    </location>
</feature>
<feature type="compositionally biased region" description="Acidic residues" evidence="1">
    <location>
        <begin position="352"/>
        <end position="366"/>
    </location>
</feature>
<comment type="caution">
    <text evidence="2">The sequence shown here is derived from an EMBL/GenBank/DDBJ whole genome shotgun (WGS) entry which is preliminary data.</text>
</comment>
<evidence type="ECO:0000313" key="2">
    <source>
        <dbReference type="EMBL" id="KAJ8874993.1"/>
    </source>
</evidence>
<reference evidence="2 3" key="1">
    <citation type="submission" date="2023-02" db="EMBL/GenBank/DDBJ databases">
        <title>LHISI_Scaffold_Assembly.</title>
        <authorList>
            <person name="Stuart O.P."/>
            <person name="Cleave R."/>
            <person name="Magrath M.J.L."/>
            <person name="Mikheyev A.S."/>
        </authorList>
    </citation>
    <scope>NUCLEOTIDE SEQUENCE [LARGE SCALE GENOMIC DNA]</scope>
    <source>
        <strain evidence="2">Daus_M_001</strain>
        <tissue evidence="2">Leg muscle</tissue>
    </source>
</reference>
<feature type="compositionally biased region" description="Basic and acidic residues" evidence="1">
    <location>
        <begin position="278"/>
        <end position="287"/>
    </location>
</feature>
<gene>
    <name evidence="2" type="ORF">PR048_022883</name>
</gene>
<name>A0ABQ9GSK4_9NEOP</name>
<evidence type="ECO:0000313" key="3">
    <source>
        <dbReference type="Proteomes" id="UP001159363"/>
    </source>
</evidence>
<feature type="compositionally biased region" description="Low complexity" evidence="1">
    <location>
        <begin position="256"/>
        <end position="275"/>
    </location>
</feature>
<dbReference type="EMBL" id="JARBHB010000009">
    <property type="protein sequence ID" value="KAJ8874993.1"/>
    <property type="molecule type" value="Genomic_DNA"/>
</dbReference>
<dbReference type="Proteomes" id="UP001159363">
    <property type="component" value="Chromosome 8"/>
</dbReference>
<feature type="compositionally biased region" description="Low complexity" evidence="1">
    <location>
        <begin position="239"/>
        <end position="248"/>
    </location>
</feature>
<accession>A0ABQ9GSK4</accession>
<evidence type="ECO:0000256" key="1">
    <source>
        <dbReference type="SAM" id="MobiDB-lite"/>
    </source>
</evidence>
<feature type="compositionally biased region" description="Polar residues" evidence="1">
    <location>
        <begin position="189"/>
        <end position="204"/>
    </location>
</feature>